<keyword evidence="2" id="KW-1185">Reference proteome</keyword>
<protein>
    <submittedName>
        <fullName evidence="1">Uncharacterized protein</fullName>
    </submittedName>
</protein>
<dbReference type="Proteomes" id="UP000887013">
    <property type="component" value="Unassembled WGS sequence"/>
</dbReference>
<gene>
    <name evidence="1" type="ORF">NPIL_26331</name>
</gene>
<reference evidence="1" key="1">
    <citation type="submission" date="2020-08" db="EMBL/GenBank/DDBJ databases">
        <title>Multicomponent nature underlies the extraordinary mechanical properties of spider dragline silk.</title>
        <authorList>
            <person name="Kono N."/>
            <person name="Nakamura H."/>
            <person name="Mori M."/>
            <person name="Yoshida Y."/>
            <person name="Ohtoshi R."/>
            <person name="Malay A.D."/>
            <person name="Moran D.A.P."/>
            <person name="Tomita M."/>
            <person name="Numata K."/>
            <person name="Arakawa K."/>
        </authorList>
    </citation>
    <scope>NUCLEOTIDE SEQUENCE</scope>
</reference>
<dbReference type="OrthoDB" id="6412338at2759"/>
<comment type="caution">
    <text evidence="1">The sequence shown here is derived from an EMBL/GenBank/DDBJ whole genome shotgun (WGS) entry which is preliminary data.</text>
</comment>
<evidence type="ECO:0000313" key="2">
    <source>
        <dbReference type="Proteomes" id="UP000887013"/>
    </source>
</evidence>
<dbReference type="AlphaFoldDB" id="A0A8X6M8V0"/>
<organism evidence="1 2">
    <name type="scientific">Nephila pilipes</name>
    <name type="common">Giant wood spider</name>
    <name type="synonym">Nephila maculata</name>
    <dbReference type="NCBI Taxonomy" id="299642"/>
    <lineage>
        <taxon>Eukaryota</taxon>
        <taxon>Metazoa</taxon>
        <taxon>Ecdysozoa</taxon>
        <taxon>Arthropoda</taxon>
        <taxon>Chelicerata</taxon>
        <taxon>Arachnida</taxon>
        <taxon>Araneae</taxon>
        <taxon>Araneomorphae</taxon>
        <taxon>Entelegynae</taxon>
        <taxon>Araneoidea</taxon>
        <taxon>Nephilidae</taxon>
        <taxon>Nephila</taxon>
    </lineage>
</organism>
<name>A0A8X6M8V0_NEPPI</name>
<accession>A0A8X6M8V0</accession>
<evidence type="ECO:0000313" key="1">
    <source>
        <dbReference type="EMBL" id="GFS35372.1"/>
    </source>
</evidence>
<dbReference type="EMBL" id="BMAW01042671">
    <property type="protein sequence ID" value="GFS35372.1"/>
    <property type="molecule type" value="Genomic_DNA"/>
</dbReference>
<proteinExistence type="predicted"/>
<sequence length="98" mass="10932">MKLAVVVIFMSRGRKGRVPVVPLAGKMEASGNSDTSPSNGNSYKLPGFADGLGHFASENQEPTVRRKRKQRVLLPFCYIAVKFLDLFTFLSARERERS</sequence>